<dbReference type="PANTHER" id="PTHR36373:SF2">
    <property type="entry name" value="TPX2 CENTRAL DOMAIN-CONTAINING PROTEIN"/>
    <property type="match status" value="1"/>
</dbReference>
<dbReference type="PANTHER" id="PTHR36373">
    <property type="entry name" value="EXPRESSED PROTEIN"/>
    <property type="match status" value="1"/>
</dbReference>
<gene>
    <name evidence="1" type="ORF">OIU79_028680</name>
</gene>
<dbReference type="EMBL" id="JAPFFK010000007">
    <property type="protein sequence ID" value="KAJ6756324.1"/>
    <property type="molecule type" value="Genomic_DNA"/>
</dbReference>
<evidence type="ECO:0000313" key="1">
    <source>
        <dbReference type="EMBL" id="KAJ6756324.1"/>
    </source>
</evidence>
<reference evidence="1" key="1">
    <citation type="submission" date="2022-11" db="EMBL/GenBank/DDBJ databases">
        <authorList>
            <person name="Hyden B.L."/>
            <person name="Feng K."/>
            <person name="Yates T."/>
            <person name="Jawdy S."/>
            <person name="Smart L.B."/>
            <person name="Muchero W."/>
        </authorList>
    </citation>
    <scope>NUCLEOTIDE SEQUENCE</scope>
    <source>
        <tissue evidence="1">Shoot tip</tissue>
    </source>
</reference>
<name>A0A9Q0VX36_SALPP</name>
<reference evidence="1" key="2">
    <citation type="journal article" date="2023" name="Int. J. Mol. Sci.">
        <title>De Novo Assembly and Annotation of 11 Diverse Shrub Willow (Salix) Genomes Reveals Novel Gene Organization in Sex-Linked Regions.</title>
        <authorList>
            <person name="Hyden B."/>
            <person name="Feng K."/>
            <person name="Yates T.B."/>
            <person name="Jawdy S."/>
            <person name="Cereghino C."/>
            <person name="Smart L.B."/>
            <person name="Muchero W."/>
        </authorList>
    </citation>
    <scope>NUCLEOTIDE SEQUENCE</scope>
    <source>
        <tissue evidence="1">Shoot tip</tissue>
    </source>
</reference>
<comment type="caution">
    <text evidence="1">The sequence shown here is derived from an EMBL/GenBank/DDBJ whole genome shotgun (WGS) entry which is preliminary data.</text>
</comment>
<dbReference type="AlphaFoldDB" id="A0A9Q0VX36"/>
<sequence>MEPEVIDWDNIDSVFIEDDTYENLNAPKWVDFSASPEQPVDDDAWFCKPGCKHPKTVEDYLRSKRGSKVWKGIAEMQSCKKTEILNPQTLKTKGFKSVHSFREDCENKSPNLSNIYNLSKKLEIRRDEDLHASSTKAKPRTTIFIPEFARRKGSIE</sequence>
<dbReference type="OrthoDB" id="1924112at2759"/>
<accession>A0A9Q0VX36</accession>
<keyword evidence="2" id="KW-1185">Reference proteome</keyword>
<organism evidence="1 2">
    <name type="scientific">Salix purpurea</name>
    <name type="common">Purple osier willow</name>
    <dbReference type="NCBI Taxonomy" id="77065"/>
    <lineage>
        <taxon>Eukaryota</taxon>
        <taxon>Viridiplantae</taxon>
        <taxon>Streptophyta</taxon>
        <taxon>Embryophyta</taxon>
        <taxon>Tracheophyta</taxon>
        <taxon>Spermatophyta</taxon>
        <taxon>Magnoliopsida</taxon>
        <taxon>eudicotyledons</taxon>
        <taxon>Gunneridae</taxon>
        <taxon>Pentapetalae</taxon>
        <taxon>rosids</taxon>
        <taxon>fabids</taxon>
        <taxon>Malpighiales</taxon>
        <taxon>Salicaceae</taxon>
        <taxon>Saliceae</taxon>
        <taxon>Salix</taxon>
    </lineage>
</organism>
<dbReference type="Proteomes" id="UP001151532">
    <property type="component" value="Chromosome 16"/>
</dbReference>
<proteinExistence type="predicted"/>
<protein>
    <submittedName>
        <fullName evidence="1">Uncharacterized protein</fullName>
    </submittedName>
</protein>
<evidence type="ECO:0000313" key="2">
    <source>
        <dbReference type="Proteomes" id="UP001151532"/>
    </source>
</evidence>